<evidence type="ECO:0000313" key="1">
    <source>
        <dbReference type="EMBL" id="MYL64579.1"/>
    </source>
</evidence>
<protein>
    <submittedName>
        <fullName evidence="1">Uncharacterized protein</fullName>
    </submittedName>
</protein>
<reference evidence="1 2" key="1">
    <citation type="submission" date="2019-11" db="EMBL/GenBank/DDBJ databases">
        <title>Genome sequences of 17 halophilic strains isolated from different environments.</title>
        <authorList>
            <person name="Furrow R.E."/>
        </authorList>
    </citation>
    <scope>NUCLEOTIDE SEQUENCE [LARGE SCALE GENOMIC DNA]</scope>
    <source>
        <strain evidence="1 2">22506_14_FS</strain>
    </source>
</reference>
<accession>A0A845F1B4</accession>
<dbReference type="RefSeq" id="WP_160920013.1">
    <property type="nucleotide sequence ID" value="NZ_WMEY01000004.1"/>
</dbReference>
<dbReference type="EMBL" id="WMEY01000004">
    <property type="protein sequence ID" value="MYL64579.1"/>
    <property type="molecule type" value="Genomic_DNA"/>
</dbReference>
<name>A0A845F1B4_9BACL</name>
<dbReference type="AlphaFoldDB" id="A0A845F1B4"/>
<proteinExistence type="predicted"/>
<sequence>MEDPKVMKETTEKLGTKEVKVEGLQDGYRITVKANEEKLKQQRRVGGAFINLLKQLEKAGYRLPFPFSWILRFWNRYSRP</sequence>
<organism evidence="1 2">
    <name type="scientific">Guptibacillus hwajinpoensis</name>
    <dbReference type="NCBI Taxonomy" id="208199"/>
    <lineage>
        <taxon>Bacteria</taxon>
        <taxon>Bacillati</taxon>
        <taxon>Bacillota</taxon>
        <taxon>Bacilli</taxon>
        <taxon>Bacillales</taxon>
        <taxon>Guptibacillaceae</taxon>
        <taxon>Guptibacillus</taxon>
    </lineage>
</organism>
<comment type="caution">
    <text evidence="1">The sequence shown here is derived from an EMBL/GenBank/DDBJ whole genome shotgun (WGS) entry which is preliminary data.</text>
</comment>
<evidence type="ECO:0000313" key="2">
    <source>
        <dbReference type="Proteomes" id="UP000447833"/>
    </source>
</evidence>
<dbReference type="Proteomes" id="UP000447833">
    <property type="component" value="Unassembled WGS sequence"/>
</dbReference>
<gene>
    <name evidence="1" type="ORF">GLW07_14575</name>
</gene>